<dbReference type="EMBL" id="JAAGOB010000001">
    <property type="protein sequence ID" value="NED93842.1"/>
    <property type="molecule type" value="Genomic_DNA"/>
</dbReference>
<sequence>MPLFDKPLSELREYRPERVEEPDFDTFWERTLDQAREFPLDVVFEAYDAALSLVDVYDVRYSGWGGHRIAGWFMVPSGATEPLPAVVHYIGYGGGRGLPHDWLATAAAGYATFVMDTRGQGSNGSPGDTPDPVGGANPQTPGFMTRGVLDPEDYYYRRVFTDAVRAVEAAASHPLVDSERIVIAGGSQGGGITQAVAALVPGLAGAMLDVPFLTGYRRATEIVDTMPYGEITKYLSIHRDHEETVFRTLSYFDGTNLAPRCTAPALYSVALMDTTCPPSTIFGAYNYYAGPKEIRVWAYNKHEGGQTFQTRERLLWLRDLFKNEAAER</sequence>
<dbReference type="InterPro" id="IPR008391">
    <property type="entry name" value="AXE1_dom"/>
</dbReference>
<dbReference type="InterPro" id="IPR039069">
    <property type="entry name" value="CE7"/>
</dbReference>
<organism evidence="5 6">
    <name type="scientific">Phytoactinopolyspora alkaliphila</name>
    <dbReference type="NCBI Taxonomy" id="1783498"/>
    <lineage>
        <taxon>Bacteria</taxon>
        <taxon>Bacillati</taxon>
        <taxon>Actinomycetota</taxon>
        <taxon>Actinomycetes</taxon>
        <taxon>Jiangellales</taxon>
        <taxon>Jiangellaceae</taxon>
        <taxon>Phytoactinopolyspora</taxon>
    </lineage>
</organism>
<gene>
    <name evidence="5" type="ORF">G1H11_00750</name>
</gene>
<feature type="binding site" evidence="2">
    <location>
        <position position="92"/>
    </location>
    <ligand>
        <name>substrate</name>
    </ligand>
</feature>
<name>A0A6N9YFV1_9ACTN</name>
<evidence type="ECO:0000256" key="1">
    <source>
        <dbReference type="PIRSR" id="PIRSR639069-1"/>
    </source>
</evidence>
<dbReference type="GO" id="GO:0005976">
    <property type="term" value="P:polysaccharide metabolic process"/>
    <property type="evidence" value="ECO:0007669"/>
    <property type="project" value="TreeGrafter"/>
</dbReference>
<comment type="caution">
    <text evidence="5">The sequence shown here is derived from an EMBL/GenBank/DDBJ whole genome shotgun (WGS) entry which is preliminary data.</text>
</comment>
<dbReference type="Gene3D" id="3.40.50.1820">
    <property type="entry name" value="alpha/beta hydrolase"/>
    <property type="match status" value="1"/>
</dbReference>
<evidence type="ECO:0000259" key="4">
    <source>
        <dbReference type="Pfam" id="PF05448"/>
    </source>
</evidence>
<dbReference type="InterPro" id="IPR029058">
    <property type="entry name" value="AB_hydrolase_fold"/>
</dbReference>
<evidence type="ECO:0000256" key="2">
    <source>
        <dbReference type="PIRSR" id="PIRSR639069-2"/>
    </source>
</evidence>
<dbReference type="SUPFAM" id="SSF53474">
    <property type="entry name" value="alpha/beta-Hydrolases"/>
    <property type="match status" value="1"/>
</dbReference>
<dbReference type="GO" id="GO:0052689">
    <property type="term" value="F:carboxylic ester hydrolase activity"/>
    <property type="evidence" value="ECO:0007669"/>
    <property type="project" value="TreeGrafter"/>
</dbReference>
<dbReference type="RefSeq" id="WP_163815113.1">
    <property type="nucleotide sequence ID" value="NZ_JAAGOB010000001.1"/>
</dbReference>
<feature type="active site" description="Nucleophile" evidence="1">
    <location>
        <position position="187"/>
    </location>
</feature>
<feature type="active site" description="Charge relay system" evidence="1">
    <location>
        <position position="273"/>
    </location>
</feature>
<accession>A0A6N9YFV1</accession>
<dbReference type="Pfam" id="PF05448">
    <property type="entry name" value="AXE1"/>
    <property type="match status" value="1"/>
</dbReference>
<reference evidence="5 6" key="1">
    <citation type="submission" date="2020-02" db="EMBL/GenBank/DDBJ databases">
        <authorList>
            <person name="Li X.-J."/>
            <person name="Feng X.-M."/>
        </authorList>
    </citation>
    <scope>NUCLEOTIDE SEQUENCE [LARGE SCALE GENOMIC DNA]</scope>
    <source>
        <strain evidence="5 6">CGMCC 4.7225</strain>
    </source>
</reference>
<evidence type="ECO:0000313" key="5">
    <source>
        <dbReference type="EMBL" id="NED93842.1"/>
    </source>
</evidence>
<keyword evidence="6" id="KW-1185">Reference proteome</keyword>
<feature type="domain" description="Acetyl xylan esterase" evidence="4">
    <location>
        <begin position="1"/>
        <end position="319"/>
    </location>
</feature>
<feature type="active site" description="Charge relay system" evidence="1">
    <location>
        <position position="302"/>
    </location>
</feature>
<evidence type="ECO:0000256" key="3">
    <source>
        <dbReference type="SAM" id="MobiDB-lite"/>
    </source>
</evidence>
<dbReference type="PANTHER" id="PTHR40111">
    <property type="entry name" value="CEPHALOSPORIN-C DEACETYLASE"/>
    <property type="match status" value="1"/>
</dbReference>
<dbReference type="PANTHER" id="PTHR40111:SF1">
    <property type="entry name" value="CEPHALOSPORIN-C DEACETYLASE"/>
    <property type="match status" value="1"/>
</dbReference>
<protein>
    <submittedName>
        <fullName evidence="5">Acetylxylan esterase</fullName>
    </submittedName>
</protein>
<feature type="region of interest" description="Disordered" evidence="3">
    <location>
        <begin position="118"/>
        <end position="142"/>
    </location>
</feature>
<dbReference type="AlphaFoldDB" id="A0A6N9YFV1"/>
<dbReference type="Proteomes" id="UP000469185">
    <property type="component" value="Unassembled WGS sequence"/>
</dbReference>
<evidence type="ECO:0000313" key="6">
    <source>
        <dbReference type="Proteomes" id="UP000469185"/>
    </source>
</evidence>
<proteinExistence type="predicted"/>